<evidence type="ECO:0000313" key="4">
    <source>
        <dbReference type="Proteomes" id="UP000664256"/>
    </source>
</evidence>
<dbReference type="InterPro" id="IPR011990">
    <property type="entry name" value="TPR-like_helical_dom_sf"/>
</dbReference>
<dbReference type="EMBL" id="JAFLVT010000008">
    <property type="protein sequence ID" value="MBO0449076.1"/>
    <property type="molecule type" value="Genomic_DNA"/>
</dbReference>
<dbReference type="NCBIfam" id="TIGR01716">
    <property type="entry name" value="RGG_Cterm"/>
    <property type="match status" value="1"/>
</dbReference>
<organism evidence="3 4">
    <name type="scientific">Candidatus Enterococcus myersii</name>
    <dbReference type="NCBI Taxonomy" id="2815322"/>
    <lineage>
        <taxon>Bacteria</taxon>
        <taxon>Bacillati</taxon>
        <taxon>Bacillota</taxon>
        <taxon>Bacilli</taxon>
        <taxon>Lactobacillales</taxon>
        <taxon>Enterococcaceae</taxon>
        <taxon>Enterococcus</taxon>
    </lineage>
</organism>
<dbReference type="CDD" id="cd00093">
    <property type="entry name" value="HTH_XRE"/>
    <property type="match status" value="1"/>
</dbReference>
<reference evidence="3 4" key="1">
    <citation type="submission" date="2021-03" db="EMBL/GenBank/DDBJ databases">
        <title>Enterococcal diversity collection.</title>
        <authorList>
            <person name="Gilmore M.S."/>
            <person name="Schwartzman J."/>
            <person name="Van Tyne D."/>
            <person name="Martin M."/>
            <person name="Earl A.M."/>
            <person name="Manson A.L."/>
            <person name="Straub T."/>
            <person name="Salamzade R."/>
            <person name="Saavedra J."/>
            <person name="Lebreton F."/>
            <person name="Prichula J."/>
            <person name="Schaufler K."/>
            <person name="Gaca A."/>
            <person name="Sgardioli B."/>
            <person name="Wagenaar J."/>
            <person name="Strong T."/>
        </authorList>
    </citation>
    <scope>NUCLEOTIDE SEQUENCE [LARGE SCALE GENOMIC DNA]</scope>
    <source>
        <strain evidence="3 4">MJM12</strain>
    </source>
</reference>
<proteinExistence type="predicted"/>
<dbReference type="InterPro" id="IPR001387">
    <property type="entry name" value="Cro/C1-type_HTH"/>
</dbReference>
<evidence type="ECO:0000313" key="3">
    <source>
        <dbReference type="EMBL" id="MBO0449076.1"/>
    </source>
</evidence>
<dbReference type="InterPro" id="IPR010982">
    <property type="entry name" value="Lambda_DNA-bd_dom_sf"/>
</dbReference>
<dbReference type="Pfam" id="PF01381">
    <property type="entry name" value="HTH_3"/>
    <property type="match status" value="1"/>
</dbReference>
<evidence type="ECO:0008006" key="5">
    <source>
        <dbReference type="Google" id="ProtNLM"/>
    </source>
</evidence>
<comment type="caution">
    <text evidence="3">The sequence shown here is derived from an EMBL/GenBank/DDBJ whole genome shotgun (WGS) entry which is preliminary data.</text>
</comment>
<dbReference type="SUPFAM" id="SSF47413">
    <property type="entry name" value="lambda repressor-like DNA-binding domains"/>
    <property type="match status" value="1"/>
</dbReference>
<dbReference type="Proteomes" id="UP000664256">
    <property type="component" value="Unassembled WGS sequence"/>
</dbReference>
<evidence type="ECO:0000259" key="1">
    <source>
        <dbReference type="Pfam" id="PF01381"/>
    </source>
</evidence>
<dbReference type="Pfam" id="PF21259">
    <property type="entry name" value="Rgg_C"/>
    <property type="match status" value="1"/>
</dbReference>
<dbReference type="PANTHER" id="PTHR37038">
    <property type="entry name" value="TRANSCRIPTIONAL REGULATOR-RELATED"/>
    <property type="match status" value="1"/>
</dbReference>
<dbReference type="Gene3D" id="1.25.40.10">
    <property type="entry name" value="Tetratricopeptide repeat domain"/>
    <property type="match status" value="1"/>
</dbReference>
<accession>A0ABS3H6I9</accession>
<dbReference type="RefSeq" id="WP_206903240.1">
    <property type="nucleotide sequence ID" value="NZ_JAFLVT010000008.1"/>
</dbReference>
<keyword evidence="4" id="KW-1185">Reference proteome</keyword>
<dbReference type="InterPro" id="IPR010057">
    <property type="entry name" value="Transcription_activator_Rgg_C"/>
</dbReference>
<feature type="domain" description="HTH cro/C1-type" evidence="1">
    <location>
        <begin position="11"/>
        <end position="57"/>
    </location>
</feature>
<name>A0ABS3H6I9_9ENTE</name>
<evidence type="ECO:0000259" key="2">
    <source>
        <dbReference type="Pfam" id="PF21259"/>
    </source>
</evidence>
<dbReference type="InterPro" id="IPR053163">
    <property type="entry name" value="HTH-type_regulator_Rgg"/>
</dbReference>
<feature type="domain" description="HTH-type transcriptional regulator Rgg C-terminal" evidence="2">
    <location>
        <begin position="129"/>
        <end position="274"/>
    </location>
</feature>
<sequence>MTEKNYGETFRKIRKSKGFTVKEVTDGIVSPQFLNKFEKGDSKITVDNLTLLLNRIFMSWKEFMQIHDGNTLDQLEKFSNVANQLIYSKKYYELDQFAKQFEKAYESDGFAKDLHLSLIIKAGFYYNINKTISDQDIKSIRKHLQQIDNWYEYENFIFGSFIHFLPAEDVMLYYKRVARNFERQRKEHIDDRPETVQLITFIVSFFVDRRRLDLAQEVINESREYMEVDDDPTDLFYRVIYKSKVALIKILQGNVAEGKAECEGYIQALKLIGNYPTTINSLFIDLNKALSEVNNSQNGTK</sequence>
<protein>
    <recommendedName>
        <fullName evidence="5">HTH cro/C1-type domain-containing protein</fullName>
    </recommendedName>
</protein>
<gene>
    <name evidence="3" type="ORF">JZO76_05950</name>
</gene>